<evidence type="ECO:0000256" key="1">
    <source>
        <dbReference type="ARBA" id="ARBA00001967"/>
    </source>
</evidence>
<organism evidence="6">
    <name type="scientific">marine sediment metagenome</name>
    <dbReference type="NCBI Taxonomy" id="412755"/>
    <lineage>
        <taxon>unclassified sequences</taxon>
        <taxon>metagenomes</taxon>
        <taxon>ecological metagenomes</taxon>
    </lineage>
</organism>
<evidence type="ECO:0000256" key="5">
    <source>
        <dbReference type="ARBA" id="ARBA00023002"/>
    </source>
</evidence>
<feature type="non-terminal residue" evidence="6">
    <location>
        <position position="249"/>
    </location>
</feature>
<accession>X1EW12</accession>
<evidence type="ECO:0000256" key="3">
    <source>
        <dbReference type="ARBA" id="ARBA00022596"/>
    </source>
</evidence>
<comment type="similarity">
    <text evidence="2">Belongs to the [NiFe]/[NiFeSe] hydrogenase large subunit family.</text>
</comment>
<proteinExistence type="inferred from homology"/>
<sequence length="249" mass="28159">VDFALFSLKVFDDIVLGNQEYVDLILADTFTHRMYYMGTVDENNQVNFYDGLIRVTDPEGKEFVKYEAKDYADHITERVESWSYLKFPYLKNVGWNGFTDGMDSGVYCATPLSRLNASDGMATPKAQEAFERFYETLGSKKVNGRYEPVHQRLATHWARLVELLYAAERMQELVNDPEITDPNVRTVVTNTPTEGVGSVEAPRGTLTHHYWTDENGILTKVNLIVGTTNNHAPITMSVKKAAETLITKG</sequence>
<evidence type="ECO:0000256" key="2">
    <source>
        <dbReference type="ARBA" id="ARBA00009292"/>
    </source>
</evidence>
<dbReference type="PANTHER" id="PTHR43600">
    <property type="entry name" value="COENZYME F420 HYDROGENASE, SUBUNIT ALPHA"/>
    <property type="match status" value="1"/>
</dbReference>
<protein>
    <submittedName>
        <fullName evidence="6">Uncharacterized protein</fullName>
    </submittedName>
</protein>
<dbReference type="InterPro" id="IPR029014">
    <property type="entry name" value="NiFe-Hase_large"/>
</dbReference>
<dbReference type="Gene3D" id="1.10.645.10">
    <property type="entry name" value="Cytochrome-c3 Hydrogenase, chain B"/>
    <property type="match status" value="1"/>
</dbReference>
<evidence type="ECO:0000313" key="6">
    <source>
        <dbReference type="EMBL" id="GAH37561.1"/>
    </source>
</evidence>
<keyword evidence="3" id="KW-0533">Nickel</keyword>
<comment type="caution">
    <text evidence="6">The sequence shown here is derived from an EMBL/GenBank/DDBJ whole genome shotgun (WGS) entry which is preliminary data.</text>
</comment>
<dbReference type="GO" id="GO:0016151">
    <property type="term" value="F:nickel cation binding"/>
    <property type="evidence" value="ECO:0007669"/>
    <property type="project" value="InterPro"/>
</dbReference>
<dbReference type="PANTHER" id="PTHR43600:SF2">
    <property type="entry name" value="F420-NON-REDUCING HYDROGENASE VHU SUBUNIT A"/>
    <property type="match status" value="1"/>
</dbReference>
<dbReference type="EMBL" id="BARU01012142">
    <property type="protein sequence ID" value="GAH37561.1"/>
    <property type="molecule type" value="Genomic_DNA"/>
</dbReference>
<dbReference type="Pfam" id="PF00374">
    <property type="entry name" value="NiFeSe_Hases"/>
    <property type="match status" value="1"/>
</dbReference>
<feature type="non-terminal residue" evidence="6">
    <location>
        <position position="1"/>
    </location>
</feature>
<dbReference type="SUPFAM" id="SSF56762">
    <property type="entry name" value="HydB/Nqo4-like"/>
    <property type="match status" value="1"/>
</dbReference>
<comment type="cofactor">
    <cofactor evidence="1">
        <name>Ni(2+)</name>
        <dbReference type="ChEBI" id="CHEBI:49786"/>
    </cofactor>
</comment>
<dbReference type="AlphaFoldDB" id="X1EW12"/>
<reference evidence="6" key="1">
    <citation type="journal article" date="2014" name="Front. Microbiol.">
        <title>High frequency of phylogenetically diverse reductive dehalogenase-homologous genes in deep subseafloor sedimentary metagenomes.</title>
        <authorList>
            <person name="Kawai M."/>
            <person name="Futagami T."/>
            <person name="Toyoda A."/>
            <person name="Takaki Y."/>
            <person name="Nishi S."/>
            <person name="Hori S."/>
            <person name="Arai W."/>
            <person name="Tsubouchi T."/>
            <person name="Morono Y."/>
            <person name="Uchiyama I."/>
            <person name="Ito T."/>
            <person name="Fujiyama A."/>
            <person name="Inagaki F."/>
            <person name="Takami H."/>
        </authorList>
    </citation>
    <scope>NUCLEOTIDE SEQUENCE</scope>
    <source>
        <strain evidence="6">Expedition CK06-06</strain>
    </source>
</reference>
<keyword evidence="5" id="KW-0560">Oxidoreductase</keyword>
<dbReference type="InterPro" id="IPR001501">
    <property type="entry name" value="Ni-dep_hyd_lsu"/>
</dbReference>
<keyword evidence="4" id="KW-0479">Metal-binding</keyword>
<gene>
    <name evidence="6" type="ORF">S03H2_22524</name>
</gene>
<name>X1EW12_9ZZZZ</name>
<evidence type="ECO:0000256" key="4">
    <source>
        <dbReference type="ARBA" id="ARBA00022723"/>
    </source>
</evidence>
<dbReference type="GO" id="GO:0016491">
    <property type="term" value="F:oxidoreductase activity"/>
    <property type="evidence" value="ECO:0007669"/>
    <property type="project" value="UniProtKB-KW"/>
</dbReference>